<evidence type="ECO:0000256" key="2">
    <source>
        <dbReference type="ARBA" id="ARBA00023125"/>
    </source>
</evidence>
<evidence type="ECO:0000313" key="7">
    <source>
        <dbReference type="Proteomes" id="UP000028780"/>
    </source>
</evidence>
<keyword evidence="2" id="KW-0238">DNA-binding</keyword>
<gene>
    <name evidence="5" type="ORF">CIMIT_11445</name>
    <name evidence="6" type="ORF">SAMEA4535761_02346</name>
</gene>
<evidence type="ECO:0000313" key="8">
    <source>
        <dbReference type="Proteomes" id="UP000215374"/>
    </source>
</evidence>
<dbReference type="HOGENOM" id="CLU_083287_15_1_11"/>
<dbReference type="RefSeq" id="WP_051904970.1">
    <property type="nucleotide sequence ID" value="NZ_CP009211.1"/>
</dbReference>
<dbReference type="GO" id="GO:0003677">
    <property type="term" value="F:DNA binding"/>
    <property type="evidence" value="ECO:0007669"/>
    <property type="project" value="UniProtKB-KW"/>
</dbReference>
<dbReference type="SUPFAM" id="SSF46785">
    <property type="entry name" value="Winged helix' DNA-binding domain"/>
    <property type="match status" value="1"/>
</dbReference>
<dbReference type="PROSITE" id="PS50995">
    <property type="entry name" value="HTH_MARR_2"/>
    <property type="match status" value="1"/>
</dbReference>
<dbReference type="InterPro" id="IPR036388">
    <property type="entry name" value="WH-like_DNA-bd_sf"/>
</dbReference>
<dbReference type="PANTHER" id="PTHR33164:SF43">
    <property type="entry name" value="HTH-TYPE TRANSCRIPTIONAL REPRESSOR YETL"/>
    <property type="match status" value="1"/>
</dbReference>
<evidence type="ECO:0000259" key="4">
    <source>
        <dbReference type="PROSITE" id="PS50995"/>
    </source>
</evidence>
<dbReference type="InterPro" id="IPR036390">
    <property type="entry name" value="WH_DNA-bd_sf"/>
</dbReference>
<dbReference type="AlphaFoldDB" id="A0A076NM22"/>
<accession>A0A076NM22</accession>
<sequence length="158" mass="17922">MTVAQEPQEQPDPYDIAERIRPAMTSLYVTYFRTAEHSDLTGPQLSILRRLAEEGPTRISRIAEAEGVRMPTASNTVNQLEKRGLVQRIRSEQDRRGVSVETTKLGRDELQRVGDERTRYLGEMLGTLDQESLRKLDGVTDIINLLAKAYVNKEHPTT</sequence>
<dbReference type="PROSITE" id="PS01117">
    <property type="entry name" value="HTH_MARR_1"/>
    <property type="match status" value="1"/>
</dbReference>
<keyword evidence="7" id="KW-1185">Reference proteome</keyword>
<dbReference type="Gene3D" id="1.10.10.10">
    <property type="entry name" value="Winged helix-like DNA-binding domain superfamily/Winged helix DNA-binding domain"/>
    <property type="match status" value="1"/>
</dbReference>
<dbReference type="eggNOG" id="COG1846">
    <property type="taxonomic scope" value="Bacteria"/>
</dbReference>
<dbReference type="Proteomes" id="UP000028780">
    <property type="component" value="Chromosome"/>
</dbReference>
<reference evidence="5 7" key="1">
    <citation type="submission" date="2014-08" db="EMBL/GenBank/DDBJ databases">
        <title>Complete genome sequence of Corynebacterium imitans DSM 44264, isolated from a five-month-old boy with suspected pharyngeal diphtheria.</title>
        <authorList>
            <person name="Mollmann S."/>
            <person name="Albersmeier A."/>
            <person name="Ruckert C."/>
            <person name="Tauch A."/>
        </authorList>
    </citation>
    <scope>NUCLEOTIDE SEQUENCE [LARGE SCALE GENOMIC DNA]</scope>
    <source>
        <strain evidence="5 7">DSM 44264</strain>
    </source>
</reference>
<evidence type="ECO:0000313" key="5">
    <source>
        <dbReference type="EMBL" id="AIJ34408.1"/>
    </source>
</evidence>
<reference evidence="6 8" key="2">
    <citation type="submission" date="2017-06" db="EMBL/GenBank/DDBJ databases">
        <authorList>
            <consortium name="Pathogen Informatics"/>
        </authorList>
    </citation>
    <scope>NUCLEOTIDE SEQUENCE [LARGE SCALE GENOMIC DNA]</scope>
    <source>
        <strain evidence="6 8">NCTC13015</strain>
    </source>
</reference>
<keyword evidence="3" id="KW-0804">Transcription</keyword>
<organism evidence="5 7">
    <name type="scientific">Corynebacterium imitans</name>
    <dbReference type="NCBI Taxonomy" id="156978"/>
    <lineage>
        <taxon>Bacteria</taxon>
        <taxon>Bacillati</taxon>
        <taxon>Actinomycetota</taxon>
        <taxon>Actinomycetes</taxon>
        <taxon>Mycobacteriales</taxon>
        <taxon>Corynebacteriaceae</taxon>
        <taxon>Corynebacterium</taxon>
    </lineage>
</organism>
<dbReference type="EMBL" id="LT906467">
    <property type="protein sequence ID" value="SNV86300.1"/>
    <property type="molecule type" value="Genomic_DNA"/>
</dbReference>
<evidence type="ECO:0000313" key="6">
    <source>
        <dbReference type="EMBL" id="SNV86300.1"/>
    </source>
</evidence>
<dbReference type="Pfam" id="PF01047">
    <property type="entry name" value="MarR"/>
    <property type="match status" value="1"/>
</dbReference>
<proteinExistence type="predicted"/>
<dbReference type="GO" id="GO:0003700">
    <property type="term" value="F:DNA-binding transcription factor activity"/>
    <property type="evidence" value="ECO:0007669"/>
    <property type="project" value="InterPro"/>
</dbReference>
<dbReference type="InterPro" id="IPR000835">
    <property type="entry name" value="HTH_MarR-typ"/>
</dbReference>
<name>A0A076NM22_9CORY</name>
<dbReference type="PANTHER" id="PTHR33164">
    <property type="entry name" value="TRANSCRIPTIONAL REGULATOR, MARR FAMILY"/>
    <property type="match status" value="1"/>
</dbReference>
<evidence type="ECO:0000256" key="1">
    <source>
        <dbReference type="ARBA" id="ARBA00023015"/>
    </source>
</evidence>
<protein>
    <submittedName>
        <fullName evidence="5">MarR family transcriptional regulator</fullName>
    </submittedName>
    <submittedName>
        <fullName evidence="6">Multiple antibiotic resistance protein marR</fullName>
    </submittedName>
</protein>
<dbReference type="Proteomes" id="UP000215374">
    <property type="component" value="Chromosome 1"/>
</dbReference>
<dbReference type="KEGG" id="cii:CIMIT_11445"/>
<dbReference type="STRING" id="156978.CIMIT_11445"/>
<dbReference type="GO" id="GO:0006950">
    <property type="term" value="P:response to stress"/>
    <property type="evidence" value="ECO:0007669"/>
    <property type="project" value="TreeGrafter"/>
</dbReference>
<dbReference type="InterPro" id="IPR023187">
    <property type="entry name" value="Tscrpt_reg_MarR-type_CS"/>
</dbReference>
<dbReference type="OrthoDB" id="3216907at2"/>
<dbReference type="EMBL" id="CP009211">
    <property type="protein sequence ID" value="AIJ34408.1"/>
    <property type="molecule type" value="Genomic_DNA"/>
</dbReference>
<feature type="domain" description="HTH marR-type" evidence="4">
    <location>
        <begin position="1"/>
        <end position="148"/>
    </location>
</feature>
<dbReference type="SMART" id="SM00347">
    <property type="entry name" value="HTH_MARR"/>
    <property type="match status" value="1"/>
</dbReference>
<dbReference type="InterPro" id="IPR039422">
    <property type="entry name" value="MarR/SlyA-like"/>
</dbReference>
<evidence type="ECO:0000256" key="3">
    <source>
        <dbReference type="ARBA" id="ARBA00023163"/>
    </source>
</evidence>
<keyword evidence="1" id="KW-0805">Transcription regulation</keyword>